<name>A0A917ABQ0_9RHOB</name>
<comment type="caution">
    <text evidence="1">The sequence shown here is derived from an EMBL/GenBank/DDBJ whole genome shotgun (WGS) entry which is preliminary data.</text>
</comment>
<evidence type="ECO:0000313" key="2">
    <source>
        <dbReference type="Proteomes" id="UP000606730"/>
    </source>
</evidence>
<accession>A0A917ABQ0</accession>
<proteinExistence type="predicted"/>
<protein>
    <submittedName>
        <fullName evidence="1">Uncharacterized protein</fullName>
    </submittedName>
</protein>
<keyword evidence="2" id="KW-1185">Reference proteome</keyword>
<dbReference type="OrthoDB" id="6638257at2"/>
<reference evidence="1" key="1">
    <citation type="journal article" date="2014" name="Int. J. Syst. Evol. Microbiol.">
        <title>Complete genome sequence of Corynebacterium casei LMG S-19264T (=DSM 44701T), isolated from a smear-ripened cheese.</title>
        <authorList>
            <consortium name="US DOE Joint Genome Institute (JGI-PGF)"/>
            <person name="Walter F."/>
            <person name="Albersmeier A."/>
            <person name="Kalinowski J."/>
            <person name="Ruckert C."/>
        </authorList>
    </citation>
    <scope>NUCLEOTIDE SEQUENCE</scope>
    <source>
        <strain evidence="1">CGMCC 1.16012</strain>
    </source>
</reference>
<gene>
    <name evidence="1" type="ORF">GCM10011517_05690</name>
</gene>
<reference evidence="1" key="2">
    <citation type="submission" date="2020-09" db="EMBL/GenBank/DDBJ databases">
        <authorList>
            <person name="Sun Q."/>
            <person name="Zhou Y."/>
        </authorList>
    </citation>
    <scope>NUCLEOTIDE SEQUENCE</scope>
    <source>
        <strain evidence="1">CGMCC 1.16012</strain>
    </source>
</reference>
<evidence type="ECO:0000313" key="1">
    <source>
        <dbReference type="EMBL" id="GGE40882.1"/>
    </source>
</evidence>
<dbReference type="Proteomes" id="UP000606730">
    <property type="component" value="Unassembled WGS sequence"/>
</dbReference>
<dbReference type="AlphaFoldDB" id="A0A917ABQ0"/>
<organism evidence="1 2">
    <name type="scientific">Actibacterium pelagium</name>
    <dbReference type="NCBI Taxonomy" id="2029103"/>
    <lineage>
        <taxon>Bacteria</taxon>
        <taxon>Pseudomonadati</taxon>
        <taxon>Pseudomonadota</taxon>
        <taxon>Alphaproteobacteria</taxon>
        <taxon>Rhodobacterales</taxon>
        <taxon>Roseobacteraceae</taxon>
        <taxon>Actibacterium</taxon>
    </lineage>
</organism>
<dbReference type="EMBL" id="BMKN01000001">
    <property type="protein sequence ID" value="GGE40882.1"/>
    <property type="molecule type" value="Genomic_DNA"/>
</dbReference>
<sequence>MFVSRILIIGSGPNAIEAREFDRARFDRVIAINNAWRIRPDWDEMICPDDFPKERRPDQIGASQRIVTSDDYVPAQNSLGGFVYAGGTMAFTAAYWALAHHRPASIAMIGCDMVYPNTGNTHFYGTGTADPLRDDPTLQSLEAKANRLMVLARERGCNMLNLSTDESRLTFPRATAQTANPLPPFDPSAVEAAKAREAELGYLSASGMYWKEPDLYDPSELAALDQLWLAAVPNAGGLSRPA</sequence>